<gene>
    <name evidence="7" type="ORF">AQ490_09060</name>
</gene>
<keyword evidence="8" id="KW-1185">Reference proteome</keyword>
<evidence type="ECO:0000256" key="2">
    <source>
        <dbReference type="ARBA" id="ARBA00022475"/>
    </source>
</evidence>
<evidence type="ECO:0000256" key="4">
    <source>
        <dbReference type="ARBA" id="ARBA00022989"/>
    </source>
</evidence>
<feature type="transmembrane region" description="Helical" evidence="6">
    <location>
        <begin position="39"/>
        <end position="57"/>
    </location>
</feature>
<comment type="subcellular location">
    <subcellularLocation>
        <location evidence="1">Cell membrane</location>
        <topology evidence="1">Multi-pass membrane protein</topology>
    </subcellularLocation>
</comment>
<dbReference type="EMBL" id="LLZU01000038">
    <property type="protein sequence ID" value="KRV47182.1"/>
    <property type="molecule type" value="Genomic_DNA"/>
</dbReference>
<dbReference type="Pfam" id="PF02653">
    <property type="entry name" value="BPD_transp_2"/>
    <property type="match status" value="1"/>
</dbReference>
<feature type="transmembrane region" description="Helical" evidence="6">
    <location>
        <begin position="244"/>
        <end position="266"/>
    </location>
</feature>
<evidence type="ECO:0000313" key="8">
    <source>
        <dbReference type="Proteomes" id="UP000050867"/>
    </source>
</evidence>
<dbReference type="Proteomes" id="UP000050867">
    <property type="component" value="Unassembled WGS sequence"/>
</dbReference>
<organism evidence="7 8">
    <name type="scientific">Wenjunlia vitaminophila</name>
    <name type="common">Streptomyces vitaminophilus</name>
    <dbReference type="NCBI Taxonomy" id="76728"/>
    <lineage>
        <taxon>Bacteria</taxon>
        <taxon>Bacillati</taxon>
        <taxon>Actinomycetota</taxon>
        <taxon>Actinomycetes</taxon>
        <taxon>Kitasatosporales</taxon>
        <taxon>Streptomycetaceae</taxon>
        <taxon>Wenjunlia</taxon>
    </lineage>
</organism>
<sequence>MRRQMSLPVVLLLVAAGLVLFSAVRVVTGAHDLTSDGQAAAALQLAVPVGLAGLGGLWAERAGVVNIGLEGMMILGTWCGAWAGYQWGPWVGVLVGVLGGALGGLTHAVVTVTFGVNHIISGVAINILAGGATQYLSRLAFDGVQGGTPVQSPNIDPLPRWTVPHLADWLTDINREHWFLVSDLAGLCGGLVRDISALTVIAVTLVPLSFLVLWRTPFGLRLRSCGEAPVAAESLGVNVYLYKYIGVITSGALAGLGGVFLAEVTADFYREGQTSGRGYIGLAAMIFGNWRPGGLAMGAGLFGFTDSLRLRNNDNVRALLLLLAVLLVLLALWQLYRRSYLAASFSVVFGAGSAVWYVLSDEVPAEFIQAAPYLTTLLVLAFSSQRLRMPKADGIPYRRGEGT</sequence>
<dbReference type="InterPro" id="IPR001851">
    <property type="entry name" value="ABC_transp_permease"/>
</dbReference>
<feature type="transmembrane region" description="Helical" evidence="6">
    <location>
        <begin position="316"/>
        <end position="333"/>
    </location>
</feature>
<feature type="transmembrane region" description="Helical" evidence="6">
    <location>
        <begin position="64"/>
        <end position="85"/>
    </location>
</feature>
<dbReference type="AlphaFoldDB" id="A0A0T6LM65"/>
<dbReference type="CDD" id="cd06580">
    <property type="entry name" value="TM_PBP1_transp_TpRbsC_like"/>
    <property type="match status" value="1"/>
</dbReference>
<feature type="transmembrane region" description="Helical" evidence="6">
    <location>
        <begin position="278"/>
        <end position="304"/>
    </location>
</feature>
<dbReference type="PANTHER" id="PTHR43370">
    <property type="entry name" value="SUGAR ABC TRANSPORTER INTEGRAL MEMBRANE PROTEIN-RELATED"/>
    <property type="match status" value="1"/>
</dbReference>
<feature type="transmembrane region" description="Helical" evidence="6">
    <location>
        <begin position="340"/>
        <end position="359"/>
    </location>
</feature>
<dbReference type="PANTHER" id="PTHR43370:SF1">
    <property type="entry name" value="GUANOSINE ABC TRANSPORTER PERMEASE PROTEIN NUPQ"/>
    <property type="match status" value="1"/>
</dbReference>
<feature type="transmembrane region" description="Helical" evidence="6">
    <location>
        <begin position="195"/>
        <end position="214"/>
    </location>
</feature>
<evidence type="ECO:0000256" key="1">
    <source>
        <dbReference type="ARBA" id="ARBA00004651"/>
    </source>
</evidence>
<name>A0A0T6LM65_WENVI</name>
<evidence type="ECO:0000256" key="6">
    <source>
        <dbReference type="SAM" id="Phobius"/>
    </source>
</evidence>
<accession>A0A0T6LM65</accession>
<dbReference type="STRING" id="76728.AQ490_09060"/>
<keyword evidence="3 6" id="KW-0812">Transmembrane</keyword>
<protein>
    <submittedName>
        <fullName evidence="7">ABC transporter permease</fullName>
    </submittedName>
</protein>
<evidence type="ECO:0000313" key="7">
    <source>
        <dbReference type="EMBL" id="KRV47182.1"/>
    </source>
</evidence>
<dbReference type="GO" id="GO:0022857">
    <property type="term" value="F:transmembrane transporter activity"/>
    <property type="evidence" value="ECO:0007669"/>
    <property type="project" value="InterPro"/>
</dbReference>
<feature type="transmembrane region" description="Helical" evidence="6">
    <location>
        <begin position="91"/>
        <end position="116"/>
    </location>
</feature>
<reference evidence="7 8" key="1">
    <citation type="submission" date="2015-10" db="EMBL/GenBank/DDBJ databases">
        <title>Draft genome sequence of pyrrolomycin-producing Streptomyces vitaminophilus.</title>
        <authorList>
            <person name="Graham D.E."/>
            <person name="Mahan K.M."/>
            <person name="Klingeman D.M."/>
            <person name="Hettich R.L."/>
            <person name="Parry R.J."/>
        </authorList>
    </citation>
    <scope>NUCLEOTIDE SEQUENCE [LARGE SCALE GENOMIC DNA]</scope>
    <source>
        <strain evidence="7 8">ATCC 31673</strain>
    </source>
</reference>
<keyword evidence="2" id="KW-1003">Cell membrane</keyword>
<evidence type="ECO:0000256" key="3">
    <source>
        <dbReference type="ARBA" id="ARBA00022692"/>
    </source>
</evidence>
<keyword evidence="4 6" id="KW-1133">Transmembrane helix</keyword>
<dbReference type="eggNOG" id="COG1079">
    <property type="taxonomic scope" value="Bacteria"/>
</dbReference>
<evidence type="ECO:0000256" key="5">
    <source>
        <dbReference type="ARBA" id="ARBA00023136"/>
    </source>
</evidence>
<keyword evidence="5 6" id="KW-0472">Membrane</keyword>
<proteinExistence type="predicted"/>
<dbReference type="GO" id="GO:0005886">
    <property type="term" value="C:plasma membrane"/>
    <property type="evidence" value="ECO:0007669"/>
    <property type="project" value="UniProtKB-SubCell"/>
</dbReference>
<comment type="caution">
    <text evidence="7">The sequence shown here is derived from an EMBL/GenBank/DDBJ whole genome shotgun (WGS) entry which is preliminary data.</text>
</comment>